<comment type="caution">
    <text evidence="6">The sequence shown here is derived from an EMBL/GenBank/DDBJ whole genome shotgun (WGS) entry which is preliminary data.</text>
</comment>
<dbReference type="InterPro" id="IPR011006">
    <property type="entry name" value="CheY-like_superfamily"/>
</dbReference>
<dbReference type="CDD" id="cd17535">
    <property type="entry name" value="REC_NarL-like"/>
    <property type="match status" value="1"/>
</dbReference>
<dbReference type="CDD" id="cd06170">
    <property type="entry name" value="LuxR_C_like"/>
    <property type="match status" value="1"/>
</dbReference>
<dbReference type="InterPro" id="IPR058245">
    <property type="entry name" value="NreC/VraR/RcsB-like_REC"/>
</dbReference>
<evidence type="ECO:0000259" key="5">
    <source>
        <dbReference type="PROSITE" id="PS50110"/>
    </source>
</evidence>
<feature type="domain" description="Response regulatory" evidence="5">
    <location>
        <begin position="13"/>
        <end position="129"/>
    </location>
</feature>
<dbReference type="PROSITE" id="PS50043">
    <property type="entry name" value="HTH_LUXR_2"/>
    <property type="match status" value="1"/>
</dbReference>
<organism evidence="6 7">
    <name type="scientific">Paeniglutamicibacter cryotolerans</name>
    <dbReference type="NCBI Taxonomy" id="670079"/>
    <lineage>
        <taxon>Bacteria</taxon>
        <taxon>Bacillati</taxon>
        <taxon>Actinomycetota</taxon>
        <taxon>Actinomycetes</taxon>
        <taxon>Micrococcales</taxon>
        <taxon>Micrococcaceae</taxon>
        <taxon>Paeniglutamicibacter</taxon>
    </lineage>
</organism>
<dbReference type="InterPro" id="IPR001789">
    <property type="entry name" value="Sig_transdc_resp-reg_receiver"/>
</dbReference>
<keyword evidence="1 3" id="KW-0597">Phosphoprotein</keyword>
<dbReference type="SMART" id="SM00421">
    <property type="entry name" value="HTH_LUXR"/>
    <property type="match status" value="1"/>
</dbReference>
<dbReference type="PRINTS" id="PR00038">
    <property type="entry name" value="HTHLUXR"/>
</dbReference>
<name>A0A839QPP6_9MICC</name>
<evidence type="ECO:0000256" key="3">
    <source>
        <dbReference type="PROSITE-ProRule" id="PRU00169"/>
    </source>
</evidence>
<dbReference type="Gene3D" id="3.40.50.2300">
    <property type="match status" value="1"/>
</dbReference>
<feature type="domain" description="HTH luxR-type" evidence="4">
    <location>
        <begin position="149"/>
        <end position="214"/>
    </location>
</feature>
<dbReference type="PANTHER" id="PTHR43214">
    <property type="entry name" value="TWO-COMPONENT RESPONSE REGULATOR"/>
    <property type="match status" value="1"/>
</dbReference>
<evidence type="ECO:0000259" key="4">
    <source>
        <dbReference type="PROSITE" id="PS50043"/>
    </source>
</evidence>
<evidence type="ECO:0000313" key="7">
    <source>
        <dbReference type="Proteomes" id="UP000523000"/>
    </source>
</evidence>
<dbReference type="Proteomes" id="UP000523000">
    <property type="component" value="Unassembled WGS sequence"/>
</dbReference>
<dbReference type="PROSITE" id="PS50110">
    <property type="entry name" value="RESPONSE_REGULATORY"/>
    <property type="match status" value="1"/>
</dbReference>
<accession>A0A839QPP6</accession>
<dbReference type="RefSeq" id="WP_183510508.1">
    <property type="nucleotide sequence ID" value="NZ_BAABGK010000022.1"/>
</dbReference>
<evidence type="ECO:0000256" key="1">
    <source>
        <dbReference type="ARBA" id="ARBA00022553"/>
    </source>
</evidence>
<feature type="modified residue" description="4-aspartylphosphate" evidence="3">
    <location>
        <position position="64"/>
    </location>
</feature>
<keyword evidence="7" id="KW-1185">Reference proteome</keyword>
<dbReference type="EMBL" id="JACHVS010000001">
    <property type="protein sequence ID" value="MBB2995212.1"/>
    <property type="molecule type" value="Genomic_DNA"/>
</dbReference>
<keyword evidence="2 6" id="KW-0238">DNA-binding</keyword>
<dbReference type="PANTHER" id="PTHR43214:SF43">
    <property type="entry name" value="TWO-COMPONENT RESPONSE REGULATOR"/>
    <property type="match status" value="1"/>
</dbReference>
<sequence>MSSLAQNTCIKTRVFIIDDHATFAELLSGALDREPDLLSLGSAGTIASGIEQCLILDPDVVIMDHQLPDGSGISAATKILADAPHARIIILTGHPTPQGLVQAASFGASAFLAKGGSLAVVLDALRYARPGGMIVPPALIAQYAQPESLNATGLSLTPRELEILSLMAEGHDVRANSRRLGISVNTCRGHVKSILAKLGSHSQLEAVAAATKLGVFGPADNA</sequence>
<dbReference type="SUPFAM" id="SSF52172">
    <property type="entry name" value="CheY-like"/>
    <property type="match status" value="1"/>
</dbReference>
<dbReference type="InterPro" id="IPR016032">
    <property type="entry name" value="Sig_transdc_resp-reg_C-effctor"/>
</dbReference>
<dbReference type="Pfam" id="PF00196">
    <property type="entry name" value="GerE"/>
    <property type="match status" value="1"/>
</dbReference>
<dbReference type="SMART" id="SM00448">
    <property type="entry name" value="REC"/>
    <property type="match status" value="1"/>
</dbReference>
<dbReference type="GO" id="GO:0000160">
    <property type="term" value="P:phosphorelay signal transduction system"/>
    <property type="evidence" value="ECO:0007669"/>
    <property type="project" value="InterPro"/>
</dbReference>
<evidence type="ECO:0000256" key="2">
    <source>
        <dbReference type="ARBA" id="ARBA00023125"/>
    </source>
</evidence>
<dbReference type="GO" id="GO:0003677">
    <property type="term" value="F:DNA binding"/>
    <property type="evidence" value="ECO:0007669"/>
    <property type="project" value="UniProtKB-KW"/>
</dbReference>
<protein>
    <submittedName>
        <fullName evidence="6">DNA-binding NarL/FixJ family response regulator</fullName>
    </submittedName>
</protein>
<dbReference type="InterPro" id="IPR039420">
    <property type="entry name" value="WalR-like"/>
</dbReference>
<evidence type="ECO:0000313" key="6">
    <source>
        <dbReference type="EMBL" id="MBB2995212.1"/>
    </source>
</evidence>
<dbReference type="GO" id="GO:0006355">
    <property type="term" value="P:regulation of DNA-templated transcription"/>
    <property type="evidence" value="ECO:0007669"/>
    <property type="project" value="InterPro"/>
</dbReference>
<reference evidence="6 7" key="1">
    <citation type="submission" date="2020-08" db="EMBL/GenBank/DDBJ databases">
        <title>Sequencing the genomes of 1000 actinobacteria strains.</title>
        <authorList>
            <person name="Klenk H.-P."/>
        </authorList>
    </citation>
    <scope>NUCLEOTIDE SEQUENCE [LARGE SCALE GENOMIC DNA]</scope>
    <source>
        <strain evidence="6 7">DSM 22826</strain>
    </source>
</reference>
<gene>
    <name evidence="6" type="ORF">E9229_001403</name>
</gene>
<proteinExistence type="predicted"/>
<dbReference type="SUPFAM" id="SSF46894">
    <property type="entry name" value="C-terminal effector domain of the bipartite response regulators"/>
    <property type="match status" value="1"/>
</dbReference>
<dbReference type="InterPro" id="IPR000792">
    <property type="entry name" value="Tscrpt_reg_LuxR_C"/>
</dbReference>
<dbReference type="Pfam" id="PF00072">
    <property type="entry name" value="Response_reg"/>
    <property type="match status" value="1"/>
</dbReference>
<dbReference type="AlphaFoldDB" id="A0A839QPP6"/>